<dbReference type="PANTHER" id="PTHR33164:SF5">
    <property type="entry name" value="ORGANIC HYDROPEROXIDE RESISTANCE TRANSCRIPTIONAL REGULATOR"/>
    <property type="match status" value="1"/>
</dbReference>
<reference evidence="7 8" key="1">
    <citation type="submission" date="2009-12" db="EMBL/GenBank/DDBJ databases">
        <authorList>
            <person name="Lefebure T."/>
            <person name="Cornejo O.E."/>
            <person name="Pavinski Bitar P.D."/>
            <person name="Lang P."/>
            <person name="Stanhope M.J."/>
        </authorList>
    </citation>
    <scope>NUCLEOTIDE SEQUENCE [LARGE SCALE GENOMIC DNA]</scope>
    <source>
        <strain evidence="7 8">FA-1</strain>
    </source>
</reference>
<dbReference type="PANTHER" id="PTHR33164">
    <property type="entry name" value="TRANSCRIPTIONAL REGULATOR, MARR FAMILY"/>
    <property type="match status" value="1"/>
</dbReference>
<proteinExistence type="predicted"/>
<evidence type="ECO:0000256" key="4">
    <source>
        <dbReference type="ARBA" id="ARBA00023125"/>
    </source>
</evidence>
<evidence type="ECO:0000313" key="7">
    <source>
        <dbReference type="EMBL" id="EJN93484.1"/>
    </source>
</evidence>
<keyword evidence="3" id="KW-0805">Transcription regulation</keyword>
<dbReference type="InterPro" id="IPR055166">
    <property type="entry name" value="Transc_reg_Sar_Rot_HTH"/>
</dbReference>
<keyword evidence="5" id="KW-0804">Transcription</keyword>
<dbReference type="InterPro" id="IPR039422">
    <property type="entry name" value="MarR/SlyA-like"/>
</dbReference>
<dbReference type="InterPro" id="IPR036390">
    <property type="entry name" value="WH_DNA-bd_sf"/>
</dbReference>
<name>A0ABP2QWR3_STRRT</name>
<evidence type="ECO:0000313" key="8">
    <source>
        <dbReference type="Proteomes" id="UP000007815"/>
    </source>
</evidence>
<keyword evidence="4" id="KW-0238">DNA-binding</keyword>
<dbReference type="Pfam" id="PF22381">
    <property type="entry name" value="Staph_reg_Sar_Rot"/>
    <property type="match status" value="1"/>
</dbReference>
<dbReference type="InterPro" id="IPR036388">
    <property type="entry name" value="WH-like_DNA-bd_sf"/>
</dbReference>
<feature type="domain" description="HTH marR-type" evidence="6">
    <location>
        <begin position="22"/>
        <end position="151"/>
    </location>
</feature>
<evidence type="ECO:0000259" key="6">
    <source>
        <dbReference type="PROSITE" id="PS50995"/>
    </source>
</evidence>
<dbReference type="SUPFAM" id="SSF46785">
    <property type="entry name" value="Winged helix' DNA-binding domain"/>
    <property type="match status" value="1"/>
</dbReference>
<organism evidence="7 8">
    <name type="scientific">Streptococcus ratti FA-1 = DSM 20564</name>
    <dbReference type="NCBI Taxonomy" id="699248"/>
    <lineage>
        <taxon>Bacteria</taxon>
        <taxon>Bacillati</taxon>
        <taxon>Bacillota</taxon>
        <taxon>Bacilli</taxon>
        <taxon>Lactobacillales</taxon>
        <taxon>Streptococcaceae</taxon>
        <taxon>Streptococcus</taxon>
    </lineage>
</organism>
<dbReference type="Proteomes" id="UP000007815">
    <property type="component" value="Unassembled WGS sequence"/>
</dbReference>
<dbReference type="InterPro" id="IPR000835">
    <property type="entry name" value="HTH_MarR-typ"/>
</dbReference>
<evidence type="ECO:0000256" key="3">
    <source>
        <dbReference type="ARBA" id="ARBA00023015"/>
    </source>
</evidence>
<keyword evidence="8" id="KW-1185">Reference proteome</keyword>
<dbReference type="EMBL" id="AJTZ01000005">
    <property type="protein sequence ID" value="EJN93484.1"/>
    <property type="molecule type" value="Genomic_DNA"/>
</dbReference>
<keyword evidence="2" id="KW-0963">Cytoplasm</keyword>
<comment type="subcellular location">
    <subcellularLocation>
        <location evidence="1">Cytoplasm</location>
    </subcellularLocation>
</comment>
<dbReference type="Gene3D" id="1.10.10.10">
    <property type="entry name" value="Winged helix-like DNA-binding domain superfamily/Winged helix DNA-binding domain"/>
    <property type="match status" value="1"/>
</dbReference>
<protein>
    <submittedName>
        <fullName evidence="7">Transcriptional regulator, MarR family protein</fullName>
    </submittedName>
</protein>
<dbReference type="RefSeq" id="WP_003087487.1">
    <property type="nucleotide sequence ID" value="NZ_AJTZ01000005.1"/>
</dbReference>
<evidence type="ECO:0000256" key="1">
    <source>
        <dbReference type="ARBA" id="ARBA00004496"/>
    </source>
</evidence>
<dbReference type="SMART" id="SM00347">
    <property type="entry name" value="HTH_MARR"/>
    <property type="match status" value="1"/>
</dbReference>
<accession>A0ABP2QWR3</accession>
<sequence>MIQTQETIGDRLQEQPSSLLLEHNLCFSLYAASREFINRYTPLLANIGLTYTQYVVMMVLWEEHSIVTRELRDRVFLDSGTLTPVLKKLEEKGFITKERSQADARDLIVTLTQEGTYLKQAALAVQAEIAKNFKGSTDNDKLLQLLQELMETFRQERKGK</sequence>
<comment type="caution">
    <text evidence="7">The sequence shown here is derived from an EMBL/GenBank/DDBJ whole genome shotgun (WGS) entry which is preliminary data.</text>
</comment>
<evidence type="ECO:0000256" key="5">
    <source>
        <dbReference type="ARBA" id="ARBA00023163"/>
    </source>
</evidence>
<evidence type="ECO:0000256" key="2">
    <source>
        <dbReference type="ARBA" id="ARBA00022490"/>
    </source>
</evidence>
<gene>
    <name evidence="7" type="ORF">SRA_03071</name>
</gene>
<dbReference type="PROSITE" id="PS50995">
    <property type="entry name" value="HTH_MARR_2"/>
    <property type="match status" value="1"/>
</dbReference>